<keyword evidence="2" id="KW-1185">Reference proteome</keyword>
<dbReference type="Gene3D" id="3.50.30.50">
    <property type="entry name" value="Putative cyclase"/>
    <property type="match status" value="1"/>
</dbReference>
<dbReference type="EMBL" id="BAABJA010000015">
    <property type="protein sequence ID" value="GAA4666752.1"/>
    <property type="molecule type" value="Genomic_DNA"/>
</dbReference>
<evidence type="ECO:0000313" key="1">
    <source>
        <dbReference type="EMBL" id="GAA4666752.1"/>
    </source>
</evidence>
<dbReference type="Proteomes" id="UP001501699">
    <property type="component" value="Unassembled WGS sequence"/>
</dbReference>
<organism evidence="1 2">
    <name type="scientific">Bartonella pachyuromydis</name>
    <dbReference type="NCBI Taxonomy" id="931097"/>
    <lineage>
        <taxon>Bacteria</taxon>
        <taxon>Pseudomonadati</taxon>
        <taxon>Pseudomonadota</taxon>
        <taxon>Alphaproteobacteria</taxon>
        <taxon>Hyphomicrobiales</taxon>
        <taxon>Bartonellaceae</taxon>
        <taxon>Bartonella</taxon>
    </lineage>
</organism>
<comment type="caution">
    <text evidence="1">The sequence shown here is derived from an EMBL/GenBank/DDBJ whole genome shotgun (WGS) entry which is preliminary data.</text>
</comment>
<gene>
    <name evidence="1" type="ORF">GCM10023262_14950</name>
</gene>
<dbReference type="PANTHER" id="PTHR31118:SF12">
    <property type="entry name" value="CYCLASE-LIKE PROTEIN 2"/>
    <property type="match status" value="1"/>
</dbReference>
<dbReference type="SUPFAM" id="SSF102198">
    <property type="entry name" value="Putative cyclase"/>
    <property type="match status" value="1"/>
</dbReference>
<evidence type="ECO:0000313" key="2">
    <source>
        <dbReference type="Proteomes" id="UP001501699"/>
    </source>
</evidence>
<dbReference type="Pfam" id="PF04199">
    <property type="entry name" value="Cyclase"/>
    <property type="match status" value="1"/>
</dbReference>
<dbReference type="InterPro" id="IPR007325">
    <property type="entry name" value="KFase/CYL"/>
</dbReference>
<dbReference type="InterPro" id="IPR037175">
    <property type="entry name" value="KFase_sf"/>
</dbReference>
<reference evidence="2" key="1">
    <citation type="journal article" date="2019" name="Int. J. Syst. Evol. Microbiol.">
        <title>The Global Catalogue of Microorganisms (GCM) 10K type strain sequencing project: providing services to taxonomists for standard genome sequencing and annotation.</title>
        <authorList>
            <consortium name="The Broad Institute Genomics Platform"/>
            <consortium name="The Broad Institute Genome Sequencing Center for Infectious Disease"/>
            <person name="Wu L."/>
            <person name="Ma J."/>
        </authorList>
    </citation>
    <scope>NUCLEOTIDE SEQUENCE [LARGE SCALE GENOMIC DNA]</scope>
    <source>
        <strain evidence="2">JCM 17714</strain>
    </source>
</reference>
<proteinExistence type="predicted"/>
<name>A0ABP8VNB1_9HYPH</name>
<dbReference type="RefSeq" id="WP_345119498.1">
    <property type="nucleotide sequence ID" value="NZ_BAABJA010000015.1"/>
</dbReference>
<sequence length="245" mass="27391">MNNYTCISTMLYPGNGEPVPIHIETLDHKAGVAHLCKGFNIKPEDWLDGFGISTEFVTLSTHQGTHIDAPLHYSPSGHNIVEADINQFIGKAVVFTDKTTTGTEVCINWKLYIDRLDKYKDHATAVFFITGAYERYGDTSYFTDFKGISVPYIEAALDRGYTLIGTDAFSVDPPFAVMCRAYESCKNPSVLWPAHVLGRKKPYYQIERLANLKDFETAKLIDFIALPIKLPCGAAWARAVARIIE</sequence>
<dbReference type="PANTHER" id="PTHR31118">
    <property type="entry name" value="CYCLASE-LIKE PROTEIN 2"/>
    <property type="match status" value="1"/>
</dbReference>
<accession>A0ABP8VNB1</accession>
<protein>
    <submittedName>
        <fullName evidence="1">Cyclase family protein</fullName>
    </submittedName>
</protein>